<evidence type="ECO:0000313" key="3">
    <source>
        <dbReference type="Proteomes" id="UP001315967"/>
    </source>
</evidence>
<dbReference type="Gene3D" id="3.30.1540.10">
    <property type="entry name" value="formyl-coa transferase, domain 3"/>
    <property type="match status" value="1"/>
</dbReference>
<dbReference type="InterPro" id="IPR023606">
    <property type="entry name" value="CoA-Trfase_III_dom_1_sf"/>
</dbReference>
<dbReference type="InterPro" id="IPR003673">
    <property type="entry name" value="CoA-Trfase_fam_III"/>
</dbReference>
<dbReference type="RefSeq" id="WP_313794209.1">
    <property type="nucleotide sequence ID" value="NZ_CP102453.1"/>
</dbReference>
<accession>A0ABY5P8L7</accession>
<dbReference type="Pfam" id="PF02515">
    <property type="entry name" value="CoA_transf_3"/>
    <property type="match status" value="1"/>
</dbReference>
<dbReference type="EMBL" id="CP102453">
    <property type="protein sequence ID" value="UUX34708.1"/>
    <property type="molecule type" value="Genomic_DNA"/>
</dbReference>
<sequence>MTKKVYEGLRVLDFTANVAGPICTGFLADFGAEVIKVERPKVGDDLRGYSPQVNGVSVMFEYPNRGKKSLEIDMKDPEGREIITKLLETTDVLVENFRPGTLKKFGFSYDDVIKIKPDIVYCAISSFGAEGELSQLPGFDLSAQALSGFIDMTGFPDQAPIKGGFVLGDYAAGNAGYAAIATALYHRERTGEGQFIDISTLDSLLAQNGQLEVAGMGYEVTRTGNHHASLCPFGIYTGKNNQSLIITAPNQGLWKKLSEAMGHPEYVDDERFVSMVSRRENIDDVTNVIETWLSTFENIDDAKDILMEHNVPCTKIVSTYEITQTKTNWDRGNIIRLESDMSEDGIISRGPHLRLTKTPPVLSKAPSLGEHSVELLTELGYSSDEISRLTEKWS</sequence>
<dbReference type="GO" id="GO:0016740">
    <property type="term" value="F:transferase activity"/>
    <property type="evidence" value="ECO:0007669"/>
    <property type="project" value="UniProtKB-KW"/>
</dbReference>
<dbReference type="PANTHER" id="PTHR48207">
    <property type="entry name" value="SUCCINATE--HYDROXYMETHYLGLUTARATE COA-TRANSFERASE"/>
    <property type="match status" value="1"/>
</dbReference>
<keyword evidence="3" id="KW-1185">Reference proteome</keyword>
<evidence type="ECO:0000313" key="2">
    <source>
        <dbReference type="EMBL" id="UUX34708.1"/>
    </source>
</evidence>
<name>A0ABY5P8L7_9LACT</name>
<dbReference type="InterPro" id="IPR050483">
    <property type="entry name" value="CoA-transferase_III_domain"/>
</dbReference>
<reference evidence="2 3" key="1">
    <citation type="submission" date="2022-08" db="EMBL/GenBank/DDBJ databases">
        <title>Aerococcaceae sp. nov isolated from spoiled eye mask.</title>
        <authorList>
            <person name="Zhou G."/>
            <person name="Xie X.-B."/>
            <person name="Shi Q.-S."/>
            <person name="Wang Y.-S."/>
            <person name="Wen X."/>
            <person name="Peng H."/>
            <person name="Yang X.-J."/>
            <person name="Tao H.-B."/>
            <person name="Huang X.-M."/>
        </authorList>
    </citation>
    <scope>NUCLEOTIDE SEQUENCE [LARGE SCALE GENOMIC DNA]</scope>
    <source>
        <strain evidence="3">DM20194951</strain>
    </source>
</reference>
<proteinExistence type="predicted"/>
<dbReference type="PANTHER" id="PTHR48207:SF3">
    <property type="entry name" value="SUCCINATE--HYDROXYMETHYLGLUTARATE COA-TRANSFERASE"/>
    <property type="match status" value="1"/>
</dbReference>
<dbReference type="SUPFAM" id="SSF89796">
    <property type="entry name" value="CoA-transferase family III (CaiB/BaiF)"/>
    <property type="match status" value="1"/>
</dbReference>
<organism evidence="2 3">
    <name type="scientific">Fundicoccus culcitae</name>
    <dbReference type="NCBI Taxonomy" id="2969821"/>
    <lineage>
        <taxon>Bacteria</taxon>
        <taxon>Bacillati</taxon>
        <taxon>Bacillota</taxon>
        <taxon>Bacilli</taxon>
        <taxon>Lactobacillales</taxon>
        <taxon>Aerococcaceae</taxon>
        <taxon>Fundicoccus</taxon>
    </lineage>
</organism>
<keyword evidence="1 2" id="KW-0808">Transferase</keyword>
<dbReference type="Proteomes" id="UP001315967">
    <property type="component" value="Chromosome"/>
</dbReference>
<gene>
    <name evidence="2" type="ORF">NRE15_03390</name>
</gene>
<protein>
    <submittedName>
        <fullName evidence="2">CoA transferase</fullName>
    </submittedName>
</protein>
<evidence type="ECO:0000256" key="1">
    <source>
        <dbReference type="ARBA" id="ARBA00022679"/>
    </source>
</evidence>
<dbReference type="Gene3D" id="3.40.50.10540">
    <property type="entry name" value="Crotonobetainyl-coa:carnitine coa-transferase, domain 1"/>
    <property type="match status" value="1"/>
</dbReference>
<dbReference type="InterPro" id="IPR044855">
    <property type="entry name" value="CoA-Trfase_III_dom3_sf"/>
</dbReference>